<dbReference type="SUPFAM" id="SSF51120">
    <property type="entry name" value="beta-Roll"/>
    <property type="match status" value="8"/>
</dbReference>
<dbReference type="AlphaFoldDB" id="A0A317FJA3"/>
<dbReference type="RefSeq" id="WP_109869701.1">
    <property type="nucleotide sequence ID" value="NZ_QGNA01000001.1"/>
</dbReference>
<name>A0A317FJA3_9PROT</name>
<proteinExistence type="predicted"/>
<gene>
    <name evidence="4" type="ORF">DFH01_07525</name>
</gene>
<dbReference type="Gene3D" id="2.160.20.10">
    <property type="entry name" value="Single-stranded right-handed beta-helix, Pectin lyase-like"/>
    <property type="match status" value="1"/>
</dbReference>
<dbReference type="GO" id="GO:0005509">
    <property type="term" value="F:calcium ion binding"/>
    <property type="evidence" value="ECO:0007669"/>
    <property type="project" value="InterPro"/>
</dbReference>
<dbReference type="Pfam" id="PF00353">
    <property type="entry name" value="HemolysinCabind"/>
    <property type="match status" value="10"/>
</dbReference>
<dbReference type="Gene3D" id="2.150.10.10">
    <property type="entry name" value="Serralysin-like metalloprotease, C-terminal"/>
    <property type="match status" value="6"/>
</dbReference>
<dbReference type="PANTHER" id="PTHR38340">
    <property type="entry name" value="S-LAYER PROTEIN"/>
    <property type="match status" value="1"/>
</dbReference>
<protein>
    <submittedName>
        <fullName evidence="4">Uncharacterized protein</fullName>
    </submittedName>
</protein>
<dbReference type="EMBL" id="QGNA01000001">
    <property type="protein sequence ID" value="PWS39080.1"/>
    <property type="molecule type" value="Genomic_DNA"/>
</dbReference>
<feature type="region of interest" description="Disordered" evidence="3">
    <location>
        <begin position="489"/>
        <end position="508"/>
    </location>
</feature>
<keyword evidence="2" id="KW-0964">Secreted</keyword>
<dbReference type="Proteomes" id="UP000245765">
    <property type="component" value="Unassembled WGS sequence"/>
</dbReference>
<organism evidence="4 5">
    <name type="scientific">Falsiroseomonas bella</name>
    <dbReference type="NCBI Taxonomy" id="2184016"/>
    <lineage>
        <taxon>Bacteria</taxon>
        <taxon>Pseudomonadati</taxon>
        <taxon>Pseudomonadota</taxon>
        <taxon>Alphaproteobacteria</taxon>
        <taxon>Acetobacterales</taxon>
        <taxon>Roseomonadaceae</taxon>
        <taxon>Falsiroseomonas</taxon>
    </lineage>
</organism>
<dbReference type="InterPro" id="IPR001343">
    <property type="entry name" value="Hemolysn_Ca-bd"/>
</dbReference>
<dbReference type="InterPro" id="IPR006626">
    <property type="entry name" value="PbH1"/>
</dbReference>
<feature type="region of interest" description="Disordered" evidence="3">
    <location>
        <begin position="853"/>
        <end position="872"/>
    </location>
</feature>
<accession>A0A317FJA3</accession>
<evidence type="ECO:0000313" key="5">
    <source>
        <dbReference type="Proteomes" id="UP000245765"/>
    </source>
</evidence>
<comment type="caution">
    <text evidence="4">The sequence shown here is derived from an EMBL/GenBank/DDBJ whole genome shotgun (WGS) entry which is preliminary data.</text>
</comment>
<comment type="subcellular location">
    <subcellularLocation>
        <location evidence="1">Secreted</location>
    </subcellularLocation>
</comment>
<dbReference type="InterPro" id="IPR011049">
    <property type="entry name" value="Serralysin-like_metalloprot_C"/>
</dbReference>
<dbReference type="InterPro" id="IPR018511">
    <property type="entry name" value="Hemolysin-typ_Ca-bd_CS"/>
</dbReference>
<reference evidence="5" key="1">
    <citation type="submission" date="2018-05" db="EMBL/GenBank/DDBJ databases">
        <authorList>
            <person name="Du Z."/>
            <person name="Wang X."/>
        </authorList>
    </citation>
    <scope>NUCLEOTIDE SEQUENCE [LARGE SCALE GENOMIC DNA]</scope>
    <source>
        <strain evidence="5">CQN31</strain>
    </source>
</reference>
<dbReference type="PRINTS" id="PR00313">
    <property type="entry name" value="CABNDNGRPT"/>
</dbReference>
<sequence>MDAVFNQTSGASFATLSEAILASQPHDVLILAPGSYVEDFPDLTHSLTIRCDDGMAALTRATPLTVDGRAILNVPGNLGVELTLVGLEVYGAARPGPDTNGAGLLHESGNGNLTIERCYFHGNENGVLVGSANASSPPGGMNVVIRNSEFSNNGAPPGSPYAAGGKCHNIYINAATTALIEDNYIHSVFSQGHQIKTRAAVNTIISNRIEDLPQLGKTGFGSSYSIDISNGGVAVIRDNVIAKGPYSVNKHLISYAGEGLSYPANSLLVEGNQFVNDRPDGATILLNRMDGSAVTGIPIAVTGNAYAGSYAFDFTGDIFVGGASDDLLAGGPGADSLVGGVGNDTYLVNDAGDRITEASGAGNDTILTTLSAYTLALNFEGLVFVGEGGFAGTGNGAANLLAGGAGDDTLDGGLGADTLQGGAGDDLYYVNEIGDRVEEAADEGVDGIVTALSYVLPDNVENLTLTGGAGVSGTGNGLDNRLLGNAGNNRLAGEGGDDTLSGEVGADTLDGGAGADSMAGGAGNDLYVVNDAGDRVLEVPGAGLDEVRTSFGLHVLAAEVENLTFIGTGGFVAQGNDIANRIIGGADADSLAGEQGNDTLSGGSGADTLDGGSGADSMAGGAGDDIFIVDEAGDRVLELTGAGLDTVRTTLNAYVLPLYVEALSFIGTGNFAGTGNTLANAIAAGAGADTLDGGAGADTLTGGGGDDTYVLDSTLDRIQESAGGGTDTVRTILRSYTLGAELEHLTYTSTATFRGVGNAGDNRITGGTSADTLDGGAGLDTLTGGAGNDIYVVDSAGDVIVETGGGIDTVLTTLAAYDLVPLATVENLTFTGTLAFTGTGNALANRITGGAQGDSLEGGQGGDTLSGGAGNDTLVGGEGADSLAGGLGNDTFLVTDAGDRVLEATGGGTDTVLTTLGAHTLAAGVEALVFIGTGDFAGTGNTSANTITGGDGADTLNGGTGADTLTGGLGDDVHVVDNLLDRAVELPGGGFDTVRTALSSWTLGAELEALVYTGAGNFRGTGNAAANALTGGIGADTLDGGAGPDTLAGGSGNDTYLIDEAGDVIVEAGGLDTVRTTLATFSLAPYAEVEQLVYAGAQGFAGTGNALANRLTGGAAGDTLDGGAGADTLTGGAGLDVFVFLAGEADGDVVTDFAGGGALAGDSLLFLGFGTAVEGAQLTRLTTTDWLVSSGDGLASAVIRFSNATTIHATDYAFA</sequence>
<evidence type="ECO:0000313" key="4">
    <source>
        <dbReference type="EMBL" id="PWS39080.1"/>
    </source>
</evidence>
<dbReference type="InterPro" id="IPR012334">
    <property type="entry name" value="Pectin_lyas_fold"/>
</dbReference>
<dbReference type="InterPro" id="IPR011050">
    <property type="entry name" value="Pectin_lyase_fold/virulence"/>
</dbReference>
<feature type="compositionally biased region" description="Gly residues" evidence="3">
    <location>
        <begin position="853"/>
        <end position="870"/>
    </location>
</feature>
<dbReference type="GO" id="GO:0005576">
    <property type="term" value="C:extracellular region"/>
    <property type="evidence" value="ECO:0007669"/>
    <property type="project" value="UniProtKB-SubCell"/>
</dbReference>
<keyword evidence="5" id="KW-1185">Reference proteome</keyword>
<dbReference type="SUPFAM" id="SSF51126">
    <property type="entry name" value="Pectin lyase-like"/>
    <property type="match status" value="1"/>
</dbReference>
<dbReference type="PANTHER" id="PTHR38340:SF1">
    <property type="entry name" value="S-LAYER PROTEIN"/>
    <property type="match status" value="1"/>
</dbReference>
<dbReference type="OrthoDB" id="7237303at2"/>
<evidence type="ECO:0000256" key="1">
    <source>
        <dbReference type="ARBA" id="ARBA00004613"/>
    </source>
</evidence>
<evidence type="ECO:0000256" key="3">
    <source>
        <dbReference type="SAM" id="MobiDB-lite"/>
    </source>
</evidence>
<evidence type="ECO:0000256" key="2">
    <source>
        <dbReference type="ARBA" id="ARBA00022525"/>
    </source>
</evidence>
<dbReference type="SMART" id="SM00710">
    <property type="entry name" value="PbH1"/>
    <property type="match status" value="5"/>
</dbReference>
<dbReference type="PROSITE" id="PS00330">
    <property type="entry name" value="HEMOLYSIN_CALCIUM"/>
    <property type="match status" value="8"/>
</dbReference>
<dbReference type="InterPro" id="IPR050557">
    <property type="entry name" value="RTX_toxin/Mannuronan_C5-epim"/>
</dbReference>
<feature type="region of interest" description="Disordered" evidence="3">
    <location>
        <begin position="593"/>
        <end position="614"/>
    </location>
</feature>